<feature type="region of interest" description="Disordered" evidence="7">
    <location>
        <begin position="174"/>
        <end position="242"/>
    </location>
</feature>
<feature type="domain" description="Collagen binding" evidence="10">
    <location>
        <begin position="405"/>
        <end position="527"/>
    </location>
</feature>
<dbReference type="PANTHER" id="PTHR36108:SF13">
    <property type="entry name" value="COLOSSIN-B-RELATED"/>
    <property type="match status" value="1"/>
</dbReference>
<feature type="signal peptide" evidence="9">
    <location>
        <begin position="1"/>
        <end position="29"/>
    </location>
</feature>
<dbReference type="OrthoDB" id="1744455at2"/>
<dbReference type="InterPro" id="IPR041171">
    <property type="entry name" value="SDR_Ig"/>
</dbReference>
<feature type="domain" description="SpaA-like prealbumin fold" evidence="11">
    <location>
        <begin position="1531"/>
        <end position="1606"/>
    </location>
</feature>
<dbReference type="Proteomes" id="UP000290567">
    <property type="component" value="Unassembled WGS sequence"/>
</dbReference>
<feature type="domain" description="SpaA-like prealbumin fold" evidence="11">
    <location>
        <begin position="1755"/>
        <end position="1833"/>
    </location>
</feature>
<feature type="compositionally biased region" description="Basic and acidic residues" evidence="7">
    <location>
        <begin position="222"/>
        <end position="235"/>
    </location>
</feature>
<accession>A0A4P5PGQ3</accession>
<organism evidence="13 14">
    <name type="scientific">Enterococcus florum</name>
    <dbReference type="NCBI Taxonomy" id="2480627"/>
    <lineage>
        <taxon>Bacteria</taxon>
        <taxon>Bacillati</taxon>
        <taxon>Bacillota</taxon>
        <taxon>Bacilli</taxon>
        <taxon>Lactobacillales</taxon>
        <taxon>Enterococcaceae</taxon>
        <taxon>Enterococcus</taxon>
    </lineage>
</organism>
<evidence type="ECO:0000259" key="10">
    <source>
        <dbReference type="Pfam" id="PF05737"/>
    </source>
</evidence>
<evidence type="ECO:0000256" key="5">
    <source>
        <dbReference type="ARBA" id="ARBA00022729"/>
    </source>
</evidence>
<feature type="domain" description="SpaA-like prealbumin fold" evidence="11">
    <location>
        <begin position="2573"/>
        <end position="2663"/>
    </location>
</feature>
<dbReference type="InterPro" id="IPR041033">
    <property type="entry name" value="SpaA_PFL_dom_1"/>
</dbReference>
<feature type="domain" description="SpaA-like prealbumin fold" evidence="11">
    <location>
        <begin position="1205"/>
        <end position="1295"/>
    </location>
</feature>
<evidence type="ECO:0000256" key="3">
    <source>
        <dbReference type="ARBA" id="ARBA00022512"/>
    </source>
</evidence>
<dbReference type="GO" id="GO:0005518">
    <property type="term" value="F:collagen binding"/>
    <property type="evidence" value="ECO:0007669"/>
    <property type="project" value="InterPro"/>
</dbReference>
<keyword evidence="14" id="KW-1185">Reference proteome</keyword>
<feature type="domain" description="SpaA-like prealbumin fold" evidence="11">
    <location>
        <begin position="2771"/>
        <end position="2848"/>
    </location>
</feature>
<dbReference type="InterPro" id="IPR011252">
    <property type="entry name" value="Fibrogen-bd_dom1"/>
</dbReference>
<feature type="domain" description="Collagen binding" evidence="10">
    <location>
        <begin position="545"/>
        <end position="650"/>
    </location>
</feature>
<evidence type="ECO:0000256" key="7">
    <source>
        <dbReference type="SAM" id="MobiDB-lite"/>
    </source>
</evidence>
<dbReference type="Pfam" id="PF17961">
    <property type="entry name" value="Big_8"/>
    <property type="match status" value="1"/>
</dbReference>
<keyword evidence="8" id="KW-1133">Transmembrane helix</keyword>
<comment type="subcellular location">
    <subcellularLocation>
        <location evidence="1">Secreted</location>
        <location evidence="1">Cell wall</location>
        <topology evidence="1">Peptidoglycan-anchor</topology>
    </subcellularLocation>
</comment>
<evidence type="ECO:0000256" key="1">
    <source>
        <dbReference type="ARBA" id="ARBA00004168"/>
    </source>
</evidence>
<feature type="domain" description="SpaA-like prealbumin fold" evidence="11">
    <location>
        <begin position="1954"/>
        <end position="2041"/>
    </location>
</feature>
<feature type="domain" description="SpaA-like prealbumin fold" evidence="11">
    <location>
        <begin position="2264"/>
        <end position="2344"/>
    </location>
</feature>
<dbReference type="Gene3D" id="2.60.40.740">
    <property type="match status" value="4"/>
</dbReference>
<feature type="compositionally biased region" description="Low complexity" evidence="7">
    <location>
        <begin position="183"/>
        <end position="221"/>
    </location>
</feature>
<sequence>MRKKIYKTCYFIMTLFLLFSNLIPLTVFAETLTHAETVHLEKFEVEEAQENEVKGTLQLRLSNQEDAIGEKVLSFDQGVVVKEAIQEGDQPVAFEKVNEPSLISSLSAEPTTDSSDGLKEAPLQPLQPTPIQANQLRIVVQPHTQTSVQLLLTLQPTQEQTKITAAVDQQQLSAEIPQEPEASSTSEETTESTIDSESSTTSSTENSTEISSSEEPAQSTKDSTDSSKKTAESSKKKQVAPQRAAADIKELIDQYSPGDQFIDSVQVNIPDPATINQSSSVTVNFSLPETVRTQVQIGDYYDIPLPDALTIPNSIGPNPLVDPNDPDKIWGQYTIDKEGKKIHIVLTDTDGGQTGEFDPLQTGMITFETQFDQRVINTPGRNQIIYPSVYNLPPQEITIKPETSTSVSKAGNFDKQKNPEKIIWSVDVNKDLSSLDAPTLTENFPAGTTYESVQIFPAQVDFNGTITSVSNTALGTDRYTVDGQGNISFNGTVDQAYRIVYQTRINDDAKPNTGGNPTFTNNATFNDLPASASVTADYGKLIEKKQNSYDPSSQTYHWTIQYNYGQKGIVDGAVVTDNFSKNLTIDPENVRLYYMNIGTDGRVTRGQAVPSDAYAINIAEGDETNRLTVTFNDQVQQNQAIDIQYSSKVNAVVSGENNPVITNTADTGGTTTIPSITPPRQQAVIKNRPIVEVGEKVAKWSIDINRNNYELNNASFKDTLQHSNEGYTSVPFYPEGGTDQFGIKITDTTNNRTLKGAMYLDNQLIAGSASNPDFEYRVVTGGTAGEGVQGAPYQYFTFQFVNDYAKTNDSFRVEYQTQYNQFAETNPPNPQRVTYNNGIEMAWTGENNTEYHSKSNNGFETSTDEANQGEKSGSYNPQTKEITWTIIANYNNVGISGFSFNDPITGNQVYIKDSLQLTRGTINDANGRFVPTSAASYAGEQKEEGYINVQEPEKFYSNGTVTDPENANNQLDIEFGKNNDIPGWDADGSPMVYRIVFKTTLQGQIVEDQATYENTAHVTIGETTENLPASISFRYNGETVSKDGEYDANTTQINWGIWLNRSQSLLVEPTITDNPSGNQTLISDSIEIRKGQVAANGTVSQTNDALQRGRDYSVNIITNNSTGQQQMVIAFTKDYLEAGQMQGGFIEKPYYITYSTRPNFTLQRENVSNSINVTTKQGEIPHPGTEHTEQVVISNTSGIAVGQKGRVTIRKENNNGAVLVGAKLTLTRVFANSNIPEQQLYEVTTDQSGQATFGNLVYTNPDPVNGFRYVLKETEAPDGYTISEELLNGIDLTVNQASSTAGAVKTITNNPVSVRFEKQDADGTQLSGGLFGVEKQDADGNYVQIGRSFESTVSGTDLTNLTEGKYRIYEILPPTDTDGNLQYLINKNRIAFEVREESNGQRKVYVNDQEADTIEMTNYRGSAQLYKVDENADPLPNAEFSVEWAGFDSEEYAAYRSDKRYETDNQGVLNLTDLIPGKYRVKEVAAPNGYFVNNQEFNFTIQGDASDQAPVPLQLNTQDDPLIDYLGNARFRKIDGTVSDVVGLAGAKFQLYEADGSTTIGNPVTTDVDGYFGFEDLKAGETYAIRETQAPGDFIINDTLIRFTMPTSISSNPTFITDETEKLVYDEQTPVKNYREHVRFQKLGQSDPRDNQREALAGAKYQLFTADGEDWKPVDDPQQYGADADGNFVSELDGYVRAGDLGPGSYKFVEADAPAGFIKNTQEIPFAVPNSGIGDPGILDIDISGDANVNYQGAAELTKTIENGDPLEDAVFGVYTQDDQKVSEVKSDSNGIVYASGLAPGNYYFKELSTEGDTYILNSQTIPFTIISETSSKPAVVTANNAGPLAMTNYLGAAELKKVDQDGNGLPGAVFKIYDEDNRSVQDDTTFTTNPQGTVRIDELSPGRYTFEEVQAPAGYILNSTPVAFTIEKTADGEPAMVTANSEGDLQLTNYQGSARMTKQDEAGNGLAGAKYSLEQRNGNQDWATVPAYQDDADWMTSQSNGEVTAENLAPGTYRFVEKAAPAGYLMNTTNLPAFEITATNSGALPVVTTDTMNQPLAAINYQGTAHLKKTNADNQPLAEATFKLIYASGENQGATVSGQEKLTSNQDGIVTAVGLAPGEYRFAETAAAPGYVLNTKPSSVFTIEAENAGKPQPVDAGRFLNYKGSARLEKTTQAGDPLANAVFTIYTSDDQKVADAQSDKDGSVLVEDLAPGSYYFQEVSTENDEYLVNQQRVTFTIAAEASGKPTVVASNEQGPLMLTNYLGSAQLKKVNPEGQGLEGAIFEIRDAQGELVQADQTFETTDEGIVTVDQLAPGDYTFVEVHAPGGYLINTTPVPFTIVKTADGEPTVVDAGTLTDYQGSAKLIKQNEAGDQLLAGASFNLEVQDADGDWGPVAGQADRTTEEDGAVTFDRLAPGTYRFVEKAAPENYILNTEDLPAFVIPAAHEGSLDTVTQFIDASGEEQVLTATNYQGTALLQKTDDNQEPNPLEGATFKVVYADGDQAGNSVVEGLVSDANGIVTASNLAPGEYRFVETESAPGYMLNETPSTVFTIEAEASGKPEAVKVGTFVNFKGTVKMEKVGETKGKQTPLAGAEFELYDVTDDSEGQLVTTSTPLISDEDGGITITGLSPADYELREVSTSDGFIVNTEPIDFEIKSSAPQQEVKDLGKFVNYKQQITLTKQDQEGKALAGAEFELLSQQGNPVPGFAKVTADEQGIVSITDIPQGNYRLKETKAPEGYLINTQPVDFEISRQHQGQPDVIDLGTFVNYQGQLRLTKENQEGDKLRDAIFQLLDKESNVLEMAVGTDRNGVIELDKLAPGTYYFKETIAPNGYQKEDKRYEVTIPEKAAGEPKEVEIQVVNKRIPPNSSHTPNTPNAQTPGSFGSRYPRTNDRPQPWLMGLGTLMLVGAGWIVWKRKKHQE</sequence>
<feature type="transmembrane region" description="Helical" evidence="8">
    <location>
        <begin position="2896"/>
        <end position="2914"/>
    </location>
</feature>
<feature type="domain" description="SpaA-like prealbumin fold" evidence="11">
    <location>
        <begin position="2676"/>
        <end position="2754"/>
    </location>
</feature>
<feature type="domain" description="Collagen binding" evidence="10">
    <location>
        <begin position="1038"/>
        <end position="1161"/>
    </location>
</feature>
<feature type="region of interest" description="Disordered" evidence="7">
    <location>
        <begin position="2864"/>
        <end position="2891"/>
    </location>
</feature>
<dbReference type="Gene3D" id="2.60.40.1280">
    <property type="match status" value="1"/>
</dbReference>
<gene>
    <name evidence="13" type="ORF">NRIC_35020</name>
</gene>
<keyword evidence="5 9" id="KW-0732">Signal</keyword>
<keyword evidence="8" id="KW-0472">Membrane</keyword>
<reference evidence="14" key="1">
    <citation type="submission" date="2019-02" db="EMBL/GenBank/DDBJ databases">
        <title>Draft genome sequence of Enterococcus sp. Gos25-1.</title>
        <authorList>
            <person name="Tanaka N."/>
            <person name="Shiwa Y."/>
            <person name="Fujita N."/>
        </authorList>
    </citation>
    <scope>NUCLEOTIDE SEQUENCE [LARGE SCALE GENOMIC DNA]</scope>
    <source>
        <strain evidence="14">Gos25-1</strain>
    </source>
</reference>
<keyword evidence="6" id="KW-0572">Peptidoglycan-anchor</keyword>
<evidence type="ECO:0000256" key="6">
    <source>
        <dbReference type="ARBA" id="ARBA00023088"/>
    </source>
</evidence>
<evidence type="ECO:0008006" key="15">
    <source>
        <dbReference type="Google" id="ProtNLM"/>
    </source>
</evidence>
<evidence type="ECO:0000259" key="12">
    <source>
        <dbReference type="Pfam" id="PF17961"/>
    </source>
</evidence>
<feature type="chain" id="PRO_5020211820" description="Gram-positive cocci surface proteins LPxTG domain-containing protein" evidence="9">
    <location>
        <begin position="30"/>
        <end position="2921"/>
    </location>
</feature>
<feature type="domain" description="SpaA-like prealbumin fold" evidence="11">
    <location>
        <begin position="1651"/>
        <end position="1732"/>
    </location>
</feature>
<feature type="domain" description="SpaA-like prealbumin fold" evidence="11">
    <location>
        <begin position="2360"/>
        <end position="2436"/>
    </location>
</feature>
<dbReference type="SUPFAM" id="SSF49401">
    <property type="entry name" value="Bacterial adhesins"/>
    <property type="match status" value="5"/>
</dbReference>
<dbReference type="PANTHER" id="PTHR36108">
    <property type="entry name" value="COLOSSIN-B-RELATED"/>
    <property type="match status" value="1"/>
</dbReference>
<feature type="region of interest" description="Disordered" evidence="7">
    <location>
        <begin position="106"/>
        <end position="125"/>
    </location>
</feature>
<dbReference type="Pfam" id="PF05737">
    <property type="entry name" value="Collagen_bind"/>
    <property type="match status" value="3"/>
</dbReference>
<feature type="domain" description="SpaA-like prealbumin fold" evidence="11">
    <location>
        <begin position="2475"/>
        <end position="2554"/>
    </location>
</feature>
<keyword evidence="8" id="KW-0812">Transmembrane</keyword>
<evidence type="ECO:0000256" key="8">
    <source>
        <dbReference type="SAM" id="Phobius"/>
    </source>
</evidence>
<dbReference type="InterPro" id="IPR008966">
    <property type="entry name" value="Adhesion_dom_sf"/>
</dbReference>
<evidence type="ECO:0000256" key="2">
    <source>
        <dbReference type="ARBA" id="ARBA00007257"/>
    </source>
</evidence>
<comment type="caution">
    <text evidence="13">The sequence shown here is derived from an EMBL/GenBank/DDBJ whole genome shotgun (WGS) entry which is preliminary data.</text>
</comment>
<dbReference type="Gene3D" id="2.60.40.10">
    <property type="entry name" value="Immunoglobulins"/>
    <property type="match status" value="16"/>
</dbReference>
<dbReference type="EMBL" id="BJCC01000034">
    <property type="protein sequence ID" value="GCF95611.1"/>
    <property type="molecule type" value="Genomic_DNA"/>
</dbReference>
<dbReference type="InterPro" id="IPR008456">
    <property type="entry name" value="Collagen-bd_dom"/>
</dbReference>
<feature type="domain" description="SDR-like Ig" evidence="12">
    <location>
        <begin position="275"/>
        <end position="378"/>
    </location>
</feature>
<keyword evidence="4" id="KW-0964">Secreted</keyword>
<feature type="domain" description="SpaA-like prealbumin fold" evidence="11">
    <location>
        <begin position="2166"/>
        <end position="2253"/>
    </location>
</feature>
<feature type="compositionally biased region" description="Polar residues" evidence="7">
    <location>
        <begin position="106"/>
        <end position="115"/>
    </location>
</feature>
<dbReference type="RefSeq" id="WP_146623983.1">
    <property type="nucleotide sequence ID" value="NZ_BJCC01000034.1"/>
</dbReference>
<feature type="domain" description="SpaA-like prealbumin fold" evidence="11">
    <location>
        <begin position="2065"/>
        <end position="2148"/>
    </location>
</feature>
<evidence type="ECO:0000313" key="13">
    <source>
        <dbReference type="EMBL" id="GCF95611.1"/>
    </source>
</evidence>
<dbReference type="InterPro" id="IPR013783">
    <property type="entry name" value="Ig-like_fold"/>
</dbReference>
<proteinExistence type="inferred from homology"/>
<evidence type="ECO:0000256" key="9">
    <source>
        <dbReference type="SAM" id="SignalP"/>
    </source>
</evidence>
<feature type="domain" description="SpaA-like prealbumin fold" evidence="11">
    <location>
        <begin position="1421"/>
        <end position="1504"/>
    </location>
</feature>
<evidence type="ECO:0000259" key="11">
    <source>
        <dbReference type="Pfam" id="PF17802"/>
    </source>
</evidence>
<dbReference type="SUPFAM" id="SSF49478">
    <property type="entry name" value="Cna protein B-type domain"/>
    <property type="match status" value="8"/>
</dbReference>
<feature type="domain" description="SpaA-like prealbumin fold" evidence="11">
    <location>
        <begin position="1854"/>
        <end position="1931"/>
    </location>
</feature>
<feature type="compositionally biased region" description="Low complexity" evidence="7">
    <location>
        <begin position="2865"/>
        <end position="2876"/>
    </location>
</feature>
<protein>
    <recommendedName>
        <fullName evidence="15">Gram-positive cocci surface proteins LPxTG domain-containing protein</fullName>
    </recommendedName>
</protein>
<name>A0A4P5PGQ3_9ENTE</name>
<dbReference type="NCBIfam" id="TIGR01167">
    <property type="entry name" value="LPXTG_anchor"/>
    <property type="match status" value="1"/>
</dbReference>
<keyword evidence="3" id="KW-0134">Cell wall</keyword>
<comment type="similarity">
    <text evidence="2">Belongs to the serine-aspartate repeat-containing protein (SDr) family.</text>
</comment>
<evidence type="ECO:0000313" key="14">
    <source>
        <dbReference type="Proteomes" id="UP000290567"/>
    </source>
</evidence>
<dbReference type="Pfam" id="PF17802">
    <property type="entry name" value="SpaA"/>
    <property type="match status" value="15"/>
</dbReference>
<feature type="region of interest" description="Disordered" evidence="7">
    <location>
        <begin position="853"/>
        <end position="876"/>
    </location>
</feature>
<evidence type="ECO:0000256" key="4">
    <source>
        <dbReference type="ARBA" id="ARBA00022525"/>
    </source>
</evidence>
<dbReference type="GO" id="GO:0007155">
    <property type="term" value="P:cell adhesion"/>
    <property type="evidence" value="ECO:0007669"/>
    <property type="project" value="InterPro"/>
</dbReference>